<organism evidence="2 3">
    <name type="scientific">Cladophialophora chaetospira</name>
    <dbReference type="NCBI Taxonomy" id="386627"/>
    <lineage>
        <taxon>Eukaryota</taxon>
        <taxon>Fungi</taxon>
        <taxon>Dikarya</taxon>
        <taxon>Ascomycota</taxon>
        <taxon>Pezizomycotina</taxon>
        <taxon>Eurotiomycetes</taxon>
        <taxon>Chaetothyriomycetidae</taxon>
        <taxon>Chaetothyriales</taxon>
        <taxon>Herpotrichiellaceae</taxon>
        <taxon>Cladophialophora</taxon>
    </lineage>
</organism>
<dbReference type="AlphaFoldDB" id="A0AA39CEN2"/>
<name>A0AA39CEN2_9EURO</name>
<evidence type="ECO:0000256" key="1">
    <source>
        <dbReference type="SAM" id="MobiDB-lite"/>
    </source>
</evidence>
<gene>
    <name evidence="2" type="ORF">H2200_010138</name>
</gene>
<protein>
    <submittedName>
        <fullName evidence="2">Uncharacterized protein</fullName>
    </submittedName>
</protein>
<dbReference type="Proteomes" id="UP001172673">
    <property type="component" value="Unassembled WGS sequence"/>
</dbReference>
<accession>A0AA39CEN2</accession>
<comment type="caution">
    <text evidence="2">The sequence shown here is derived from an EMBL/GenBank/DDBJ whole genome shotgun (WGS) entry which is preliminary data.</text>
</comment>
<dbReference type="EMBL" id="JAPDRK010000016">
    <property type="protein sequence ID" value="KAJ9605481.1"/>
    <property type="molecule type" value="Genomic_DNA"/>
</dbReference>
<feature type="compositionally biased region" description="Basic residues" evidence="1">
    <location>
        <begin position="108"/>
        <end position="120"/>
    </location>
</feature>
<sequence length="614" mass="68485">MAILDRTPAQFEFATFNSLKMDAQRPVTSKAPFLFIVKTPDSDTLSRSTTRSAAASINSHAQRWAQEAAVSQSANGATQKRETETLAFEKCMMRCRVSRLLEDPAKPVKGRRSGAGKRSSRSAGRQSRKSTPQPKSGTTSEKDHSTSPEAESESISDYGDRTSNKPFSTWPTPSPSPSGFSVLNPFEAASLANEAEVQPILQYYLSFALLSTPKEDDVQQRLDGAVIQHCSSINTIIRGCMHKEVHMYALLAATASRMRRVSGVSFRADNGPEIYLHKALQCLRMLLDNSSSSAAEDCQIILDIYLLSICGWYLENYAESKTHFNVLKHFWKTLIPGRSTLYQYIYDLLNYNVFLEADLTSGPLPVRPGSAGKGTFRSFSTQPTWRDQHCSALAFALQEATYSPDLKDVVEEMPLLLSLFKNTPRPLGLRGPEMEYIHSMSRWLTLRLLELPSYGGELCCRLALVILLRHMHNLTSIGKPSCGETEVSIDPVLITRRLKRQLQYEILLPSNEISPASLATTSTTSTSPPHIWTGKSDPLLLWVLITGMFGARLTHQKDEYHWFWARAKPLLRLLGISTMSQLNRLLGSFVLVEGMLEDRVIEDVLVDEVKGGAR</sequence>
<reference evidence="2" key="1">
    <citation type="submission" date="2022-10" db="EMBL/GenBank/DDBJ databases">
        <title>Culturing micro-colonial fungi from biological soil crusts in the Mojave desert and describing Neophaeococcomyces mojavensis, and introducing the new genera and species Taxawa tesnikishii.</title>
        <authorList>
            <person name="Kurbessoian T."/>
            <person name="Stajich J.E."/>
        </authorList>
    </citation>
    <scope>NUCLEOTIDE SEQUENCE</scope>
    <source>
        <strain evidence="2">TK_41</strain>
    </source>
</reference>
<dbReference type="PANTHER" id="PTHR37540:SF10">
    <property type="entry name" value="SIGMA-70 REGION 2 FAMILY PROTEIN"/>
    <property type="match status" value="1"/>
</dbReference>
<feature type="compositionally biased region" description="Low complexity" evidence="1">
    <location>
        <begin position="166"/>
        <end position="176"/>
    </location>
</feature>
<evidence type="ECO:0000313" key="2">
    <source>
        <dbReference type="EMBL" id="KAJ9605481.1"/>
    </source>
</evidence>
<proteinExistence type="predicted"/>
<feature type="region of interest" description="Disordered" evidence="1">
    <location>
        <begin position="102"/>
        <end position="176"/>
    </location>
</feature>
<dbReference type="PANTHER" id="PTHR37540">
    <property type="entry name" value="TRANSCRIPTION FACTOR (ACR-2), PUTATIVE-RELATED-RELATED"/>
    <property type="match status" value="1"/>
</dbReference>
<keyword evidence="3" id="KW-1185">Reference proteome</keyword>
<evidence type="ECO:0000313" key="3">
    <source>
        <dbReference type="Proteomes" id="UP001172673"/>
    </source>
</evidence>